<organism evidence="2">
    <name type="scientific">Chromera velia CCMP2878</name>
    <dbReference type="NCBI Taxonomy" id="1169474"/>
    <lineage>
        <taxon>Eukaryota</taxon>
        <taxon>Sar</taxon>
        <taxon>Alveolata</taxon>
        <taxon>Colpodellida</taxon>
        <taxon>Chromeraceae</taxon>
        <taxon>Chromera</taxon>
    </lineage>
</organism>
<feature type="transmembrane region" description="Helical" evidence="1">
    <location>
        <begin position="117"/>
        <end position="140"/>
    </location>
</feature>
<evidence type="ECO:0000256" key="1">
    <source>
        <dbReference type="SAM" id="Phobius"/>
    </source>
</evidence>
<name>A0A0G4HP32_9ALVE</name>
<proteinExistence type="predicted"/>
<keyword evidence="1" id="KW-0472">Membrane</keyword>
<gene>
    <name evidence="2" type="ORF">Cvel_7783</name>
</gene>
<reference evidence="2" key="1">
    <citation type="submission" date="2014-11" db="EMBL/GenBank/DDBJ databases">
        <authorList>
            <person name="Otto D Thomas"/>
            <person name="Naeem Raeece"/>
        </authorList>
    </citation>
    <scope>NUCLEOTIDE SEQUENCE</scope>
</reference>
<dbReference type="VEuPathDB" id="CryptoDB:Cvel_7783"/>
<feature type="transmembrane region" description="Helical" evidence="1">
    <location>
        <begin position="12"/>
        <end position="31"/>
    </location>
</feature>
<keyword evidence="1" id="KW-0812">Transmembrane</keyword>
<feature type="transmembrane region" description="Helical" evidence="1">
    <location>
        <begin position="152"/>
        <end position="180"/>
    </location>
</feature>
<sequence length="248" mass="25717">MACLNAKTCSNALLLIAGIALVVSMSTPQLLSTSSEFGLGLYVFSAEFDVGATQFCYSTEVRNGAKKWGPNAGCNFIDFKNTCNTTVTVKLDDETSLDLPIRSLYGDPDKCDEHKTLVALGWGACAVAAIGILVGILASSNCCCTCSVKQQSLWGFIFSLLAGALAAGAAIVVVGLFDWAQDGGGQRIPSSVLKAGTPQYGYSFGFLCGGVALCAISVLGHLYSCLCSGGPWVGGARGDNGRLLQQPV</sequence>
<feature type="transmembrane region" description="Helical" evidence="1">
    <location>
        <begin position="200"/>
        <end position="223"/>
    </location>
</feature>
<dbReference type="EMBL" id="CDMZ01003372">
    <property type="protein sequence ID" value="CEM46126.1"/>
    <property type="molecule type" value="Genomic_DNA"/>
</dbReference>
<protein>
    <recommendedName>
        <fullName evidence="3">Claudin</fullName>
    </recommendedName>
</protein>
<dbReference type="AlphaFoldDB" id="A0A0G4HP32"/>
<evidence type="ECO:0000313" key="2">
    <source>
        <dbReference type="EMBL" id="CEM46126.1"/>
    </source>
</evidence>
<keyword evidence="1" id="KW-1133">Transmembrane helix</keyword>
<evidence type="ECO:0008006" key="3">
    <source>
        <dbReference type="Google" id="ProtNLM"/>
    </source>
</evidence>
<accession>A0A0G4HP32</accession>